<dbReference type="Proteomes" id="UP001211907">
    <property type="component" value="Unassembled WGS sequence"/>
</dbReference>
<evidence type="ECO:0000256" key="5">
    <source>
        <dbReference type="SAM" id="Phobius"/>
    </source>
</evidence>
<dbReference type="EMBL" id="JADGJH010000053">
    <property type="protein sequence ID" value="KAJ3140395.1"/>
    <property type="molecule type" value="Genomic_DNA"/>
</dbReference>
<evidence type="ECO:0000256" key="4">
    <source>
        <dbReference type="ARBA" id="ARBA00023136"/>
    </source>
</evidence>
<comment type="subcellular location">
    <subcellularLocation>
        <location evidence="1">Membrane</location>
        <topology evidence="1">Multi-pass membrane protein</topology>
    </subcellularLocation>
</comment>
<dbReference type="GO" id="GO:0016020">
    <property type="term" value="C:membrane"/>
    <property type="evidence" value="ECO:0007669"/>
    <property type="project" value="UniProtKB-SubCell"/>
</dbReference>
<dbReference type="Gene3D" id="1.20.120.550">
    <property type="entry name" value="Membrane associated eicosanoid/glutathione metabolism-like domain"/>
    <property type="match status" value="1"/>
</dbReference>
<evidence type="ECO:0000256" key="3">
    <source>
        <dbReference type="ARBA" id="ARBA00022989"/>
    </source>
</evidence>
<keyword evidence="7" id="KW-1185">Reference proteome</keyword>
<name>A0AAD5TAK8_9FUNG</name>
<dbReference type="GO" id="GO:0004602">
    <property type="term" value="F:glutathione peroxidase activity"/>
    <property type="evidence" value="ECO:0007669"/>
    <property type="project" value="TreeGrafter"/>
</dbReference>
<evidence type="ECO:0000256" key="1">
    <source>
        <dbReference type="ARBA" id="ARBA00004141"/>
    </source>
</evidence>
<evidence type="ECO:0000313" key="7">
    <source>
        <dbReference type="Proteomes" id="UP001211907"/>
    </source>
</evidence>
<dbReference type="GO" id="GO:0005635">
    <property type="term" value="C:nuclear envelope"/>
    <property type="evidence" value="ECO:0007669"/>
    <property type="project" value="TreeGrafter"/>
</dbReference>
<keyword evidence="2 5" id="KW-0812">Transmembrane</keyword>
<keyword evidence="4 5" id="KW-0472">Membrane</keyword>
<proteinExistence type="predicted"/>
<protein>
    <recommendedName>
        <fullName evidence="8">MAPEG family protein</fullName>
    </recommendedName>
</protein>
<dbReference type="GO" id="GO:0004364">
    <property type="term" value="F:glutathione transferase activity"/>
    <property type="evidence" value="ECO:0007669"/>
    <property type="project" value="TreeGrafter"/>
</dbReference>
<dbReference type="InterPro" id="IPR050997">
    <property type="entry name" value="MAPEG"/>
</dbReference>
<accession>A0AAD5TAK8</accession>
<sequence length="155" mass="17326">MVTVAIAVPSEYGYIIAVLVAIYLQQNLAFVLQVAQQRRLTGIKAPSFYPRDSEIKALKLNTEQVESYIYAQRVHQNNMELMSFFIPVFLIAGLYAPVNVAIAGASIVGFRFLYGFAPRKSVLRRFAALFHFSELYVLYVAGVFAISLVSNNHVA</sequence>
<comment type="caution">
    <text evidence="6">The sequence shown here is derived from an EMBL/GenBank/DDBJ whole genome shotgun (WGS) entry which is preliminary data.</text>
</comment>
<dbReference type="Pfam" id="PF01124">
    <property type="entry name" value="MAPEG"/>
    <property type="match status" value="1"/>
</dbReference>
<gene>
    <name evidence="6" type="ORF">HK100_009945</name>
</gene>
<organism evidence="6 7">
    <name type="scientific">Physocladia obscura</name>
    <dbReference type="NCBI Taxonomy" id="109957"/>
    <lineage>
        <taxon>Eukaryota</taxon>
        <taxon>Fungi</taxon>
        <taxon>Fungi incertae sedis</taxon>
        <taxon>Chytridiomycota</taxon>
        <taxon>Chytridiomycota incertae sedis</taxon>
        <taxon>Chytridiomycetes</taxon>
        <taxon>Chytridiales</taxon>
        <taxon>Chytriomycetaceae</taxon>
        <taxon>Physocladia</taxon>
    </lineage>
</organism>
<dbReference type="PANTHER" id="PTHR10250">
    <property type="entry name" value="MICROSOMAL GLUTATHIONE S-TRANSFERASE"/>
    <property type="match status" value="1"/>
</dbReference>
<dbReference type="SUPFAM" id="SSF161084">
    <property type="entry name" value="MAPEG domain-like"/>
    <property type="match status" value="1"/>
</dbReference>
<feature type="transmembrane region" description="Helical" evidence="5">
    <location>
        <begin position="126"/>
        <end position="149"/>
    </location>
</feature>
<evidence type="ECO:0008006" key="8">
    <source>
        <dbReference type="Google" id="ProtNLM"/>
    </source>
</evidence>
<evidence type="ECO:0000256" key="2">
    <source>
        <dbReference type="ARBA" id="ARBA00022692"/>
    </source>
</evidence>
<dbReference type="InterPro" id="IPR023352">
    <property type="entry name" value="MAPEG-like_dom_sf"/>
</dbReference>
<dbReference type="AlphaFoldDB" id="A0AAD5TAK8"/>
<dbReference type="PANTHER" id="PTHR10250:SF26">
    <property type="entry name" value="GLUTATHIONE S-TRANSFERASE 3, MITOCHONDRIAL"/>
    <property type="match status" value="1"/>
</dbReference>
<feature type="transmembrane region" description="Helical" evidence="5">
    <location>
        <begin position="84"/>
        <end position="114"/>
    </location>
</feature>
<reference evidence="6" key="1">
    <citation type="submission" date="2020-05" db="EMBL/GenBank/DDBJ databases">
        <title>Phylogenomic resolution of chytrid fungi.</title>
        <authorList>
            <person name="Stajich J.E."/>
            <person name="Amses K."/>
            <person name="Simmons R."/>
            <person name="Seto K."/>
            <person name="Myers J."/>
            <person name="Bonds A."/>
            <person name="Quandt C.A."/>
            <person name="Barry K."/>
            <person name="Liu P."/>
            <person name="Grigoriev I."/>
            <person name="Longcore J.E."/>
            <person name="James T.Y."/>
        </authorList>
    </citation>
    <scope>NUCLEOTIDE SEQUENCE</scope>
    <source>
        <strain evidence="6">JEL0513</strain>
    </source>
</reference>
<evidence type="ECO:0000313" key="6">
    <source>
        <dbReference type="EMBL" id="KAJ3140395.1"/>
    </source>
</evidence>
<feature type="transmembrane region" description="Helical" evidence="5">
    <location>
        <begin position="12"/>
        <end position="32"/>
    </location>
</feature>
<dbReference type="GO" id="GO:0005783">
    <property type="term" value="C:endoplasmic reticulum"/>
    <property type="evidence" value="ECO:0007669"/>
    <property type="project" value="TreeGrafter"/>
</dbReference>
<dbReference type="InterPro" id="IPR001129">
    <property type="entry name" value="Membr-assoc_MAPEG"/>
</dbReference>
<keyword evidence="3 5" id="KW-1133">Transmembrane helix</keyword>